<dbReference type="PROSITE" id="PS51898">
    <property type="entry name" value="TYR_RECOMBINASE"/>
    <property type="match status" value="1"/>
</dbReference>
<evidence type="ECO:0000256" key="3">
    <source>
        <dbReference type="ARBA" id="ARBA00023172"/>
    </source>
</evidence>
<sequence length="404" mass="46993">MNASISVVYYTSKTLKNGNHPLMLRIAKGGKLKYRSIGIDLHPDFWDLGKKCPQKSCPNKELINKIIADKIAEYNQQALEFKAEQKEFTAASLIESKQSKLQLKTIREFYTQLIKEFKETEQVGNRLIYKNSFNSLKTYTNNKLDIYFSDIDVEWLKAYEKWQRKRGNKETTISLQFRTLRSAYNKAIDAKAANQKYYPFDEYKVSKFNTKTRKRAITKEEVMKIITTETINATKLRVLTRDVFTFAYLSGGISFVDIANLTSNNIYRGRLRYSRQKTHQDINIKLREQAKEIIEKYTYHRKKATYLFPILNAQSHKTAMQKQNRIHKVLGQINGELKVLASELEIEADMTTYVARHSFASILKNYGVNVSLISEMLGHTDLKTTQIYLDSFENEQLDSVIVKT</sequence>
<dbReference type="Pfam" id="PF17293">
    <property type="entry name" value="Arm-DNA-bind_5"/>
    <property type="match status" value="1"/>
</dbReference>
<dbReference type="Gene3D" id="1.10.443.10">
    <property type="entry name" value="Intergrase catalytic core"/>
    <property type="match status" value="1"/>
</dbReference>
<comment type="caution">
    <text evidence="5">The sequence shown here is derived from an EMBL/GenBank/DDBJ whole genome shotgun (WGS) entry which is preliminary data.</text>
</comment>
<keyword evidence="3" id="KW-0233">DNA recombination</keyword>
<dbReference type="GO" id="GO:0003677">
    <property type="term" value="F:DNA binding"/>
    <property type="evidence" value="ECO:0007669"/>
    <property type="project" value="UniProtKB-KW"/>
</dbReference>
<comment type="similarity">
    <text evidence="1">Belongs to the 'phage' integrase family.</text>
</comment>
<dbReference type="PANTHER" id="PTHR30349:SF64">
    <property type="entry name" value="PROPHAGE INTEGRASE INTD-RELATED"/>
    <property type="match status" value="1"/>
</dbReference>
<dbReference type="InterPro" id="IPR011010">
    <property type="entry name" value="DNA_brk_join_enz"/>
</dbReference>
<evidence type="ECO:0000259" key="4">
    <source>
        <dbReference type="PROSITE" id="PS51898"/>
    </source>
</evidence>
<dbReference type="InterPro" id="IPR013762">
    <property type="entry name" value="Integrase-like_cat_sf"/>
</dbReference>
<dbReference type="Proteomes" id="UP000284243">
    <property type="component" value="Unassembled WGS sequence"/>
</dbReference>
<keyword evidence="2" id="KW-0238">DNA-binding</keyword>
<dbReference type="PANTHER" id="PTHR30349">
    <property type="entry name" value="PHAGE INTEGRASE-RELATED"/>
    <property type="match status" value="1"/>
</dbReference>
<dbReference type="GO" id="GO:0015074">
    <property type="term" value="P:DNA integration"/>
    <property type="evidence" value="ECO:0007669"/>
    <property type="project" value="InterPro"/>
</dbReference>
<name>A0A412TSN5_9BACT</name>
<evidence type="ECO:0000313" key="6">
    <source>
        <dbReference type="Proteomes" id="UP000284243"/>
    </source>
</evidence>
<dbReference type="AlphaFoldDB" id="A0A412TSN5"/>
<evidence type="ECO:0000313" key="5">
    <source>
        <dbReference type="EMBL" id="RGU56826.1"/>
    </source>
</evidence>
<dbReference type="Gene3D" id="1.10.150.130">
    <property type="match status" value="1"/>
</dbReference>
<protein>
    <submittedName>
        <fullName evidence="5">Site-specific integrase</fullName>
    </submittedName>
</protein>
<dbReference type="InterPro" id="IPR002104">
    <property type="entry name" value="Integrase_catalytic"/>
</dbReference>
<dbReference type="SUPFAM" id="SSF56349">
    <property type="entry name" value="DNA breaking-rejoining enzymes"/>
    <property type="match status" value="1"/>
</dbReference>
<dbReference type="EMBL" id="QRYC01000008">
    <property type="protein sequence ID" value="RGU56826.1"/>
    <property type="molecule type" value="Genomic_DNA"/>
</dbReference>
<dbReference type="GO" id="GO:0006310">
    <property type="term" value="P:DNA recombination"/>
    <property type="evidence" value="ECO:0007669"/>
    <property type="project" value="UniProtKB-KW"/>
</dbReference>
<organism evidence="5 6">
    <name type="scientific">Odoribacter splanchnicus</name>
    <dbReference type="NCBI Taxonomy" id="28118"/>
    <lineage>
        <taxon>Bacteria</taxon>
        <taxon>Pseudomonadati</taxon>
        <taxon>Bacteroidota</taxon>
        <taxon>Bacteroidia</taxon>
        <taxon>Bacteroidales</taxon>
        <taxon>Odoribacteraceae</taxon>
        <taxon>Odoribacter</taxon>
    </lineage>
</organism>
<feature type="domain" description="Tyr recombinase" evidence="4">
    <location>
        <begin position="212"/>
        <end position="402"/>
    </location>
</feature>
<dbReference type="InterPro" id="IPR010998">
    <property type="entry name" value="Integrase_recombinase_N"/>
</dbReference>
<dbReference type="InterPro" id="IPR025269">
    <property type="entry name" value="SAM-like_dom"/>
</dbReference>
<dbReference type="InterPro" id="IPR050090">
    <property type="entry name" value="Tyrosine_recombinase_XerCD"/>
</dbReference>
<dbReference type="Pfam" id="PF13102">
    <property type="entry name" value="Phage_int_SAM_5"/>
    <property type="match status" value="1"/>
</dbReference>
<reference evidence="5 6" key="1">
    <citation type="submission" date="2018-08" db="EMBL/GenBank/DDBJ databases">
        <title>A genome reference for cultivated species of the human gut microbiota.</title>
        <authorList>
            <person name="Zou Y."/>
            <person name="Xue W."/>
            <person name="Luo G."/>
        </authorList>
    </citation>
    <scope>NUCLEOTIDE SEQUENCE [LARGE SCALE GENOMIC DNA]</scope>
    <source>
        <strain evidence="5 6">AF16-14</strain>
    </source>
</reference>
<dbReference type="Pfam" id="PF00589">
    <property type="entry name" value="Phage_integrase"/>
    <property type="match status" value="1"/>
</dbReference>
<dbReference type="RefSeq" id="WP_118160246.1">
    <property type="nucleotide sequence ID" value="NZ_JADNDE010000215.1"/>
</dbReference>
<dbReference type="CDD" id="cd01185">
    <property type="entry name" value="INTN1_C_like"/>
    <property type="match status" value="1"/>
</dbReference>
<dbReference type="InterPro" id="IPR035386">
    <property type="entry name" value="Arm-DNA-bind_5"/>
</dbReference>
<evidence type="ECO:0000256" key="1">
    <source>
        <dbReference type="ARBA" id="ARBA00008857"/>
    </source>
</evidence>
<accession>A0A412TSN5</accession>
<proteinExistence type="inferred from homology"/>
<evidence type="ECO:0000256" key="2">
    <source>
        <dbReference type="ARBA" id="ARBA00023125"/>
    </source>
</evidence>
<gene>
    <name evidence="5" type="ORF">DWW57_08150</name>
</gene>